<sequence length="383" mass="42667">MMTYSRLLLFAVVLACGAASPGYAEETESIDELVIGLGADDFQTRKRSAESLLERGMEAHAALVVASTAPDPTVKMQAINLLDGIVAKDRRDRINAFRSSSDALSLPCWPQFREIVGDDAVSRRIFARMSESEWELLDLAKNSPNEIDYAVYRRALELRLRLYNSQSPPSMASVAALLLLTSSPNFEVTAPAFAELQYSLSSRPITQALNNPDEAEVVRKLFNRWIRNSVDSPYLTMQHRFSVLLLSIREDLQAGVLLARSMVEDPGPSTQAVPNNLHLAYSILAIAKLGSTEDIPFLEQLFDNDSDIVPVNQREPFESQVRDVALAAAIHLSGRNPREFSFDRITTDANYLYSYRTIGFATDVERSAAFEKWRKFSPNPPGS</sequence>
<keyword evidence="1" id="KW-0732">Signal</keyword>
<name>A3ZZW4_9BACT</name>
<organism evidence="2 3">
    <name type="scientific">Blastopirellula marina DSM 3645</name>
    <dbReference type="NCBI Taxonomy" id="314230"/>
    <lineage>
        <taxon>Bacteria</taxon>
        <taxon>Pseudomonadati</taxon>
        <taxon>Planctomycetota</taxon>
        <taxon>Planctomycetia</taxon>
        <taxon>Pirellulales</taxon>
        <taxon>Pirellulaceae</taxon>
        <taxon>Blastopirellula</taxon>
    </lineage>
</organism>
<evidence type="ECO:0000256" key="1">
    <source>
        <dbReference type="SAM" id="SignalP"/>
    </source>
</evidence>
<feature type="signal peptide" evidence="1">
    <location>
        <begin position="1"/>
        <end position="24"/>
    </location>
</feature>
<feature type="chain" id="PRO_5002663941" description="HEAT repeat domain-containing protein" evidence="1">
    <location>
        <begin position="25"/>
        <end position="383"/>
    </location>
</feature>
<dbReference type="RefSeq" id="WP_002653305.1">
    <property type="nucleotide sequence ID" value="NZ_CH672376.1"/>
</dbReference>
<dbReference type="EMBL" id="AANZ01000026">
    <property type="protein sequence ID" value="EAQ77908.1"/>
    <property type="molecule type" value="Genomic_DNA"/>
</dbReference>
<dbReference type="AlphaFoldDB" id="A3ZZW4"/>
<evidence type="ECO:0000313" key="3">
    <source>
        <dbReference type="Proteomes" id="UP000004358"/>
    </source>
</evidence>
<dbReference type="eggNOG" id="ENOG503399I">
    <property type="taxonomic scope" value="Bacteria"/>
</dbReference>
<evidence type="ECO:0008006" key="4">
    <source>
        <dbReference type="Google" id="ProtNLM"/>
    </source>
</evidence>
<reference evidence="2 3" key="1">
    <citation type="submission" date="2006-02" db="EMBL/GenBank/DDBJ databases">
        <authorList>
            <person name="Amann R."/>
            <person name="Ferriera S."/>
            <person name="Johnson J."/>
            <person name="Kravitz S."/>
            <person name="Halpern A."/>
            <person name="Remington K."/>
            <person name="Beeson K."/>
            <person name="Tran B."/>
            <person name="Rogers Y.-H."/>
            <person name="Friedman R."/>
            <person name="Venter J.C."/>
        </authorList>
    </citation>
    <scope>NUCLEOTIDE SEQUENCE [LARGE SCALE GENOMIC DNA]</scope>
    <source>
        <strain evidence="2 3">DSM 3645</strain>
    </source>
</reference>
<protein>
    <recommendedName>
        <fullName evidence="4">HEAT repeat domain-containing protein</fullName>
    </recommendedName>
</protein>
<accession>A3ZZW4</accession>
<gene>
    <name evidence="2" type="ORF">DSM3645_27056</name>
</gene>
<dbReference type="HOGENOM" id="CLU_697683_0_0_0"/>
<proteinExistence type="predicted"/>
<evidence type="ECO:0000313" key="2">
    <source>
        <dbReference type="EMBL" id="EAQ77908.1"/>
    </source>
</evidence>
<dbReference type="Proteomes" id="UP000004358">
    <property type="component" value="Unassembled WGS sequence"/>
</dbReference>
<comment type="caution">
    <text evidence="2">The sequence shown here is derived from an EMBL/GenBank/DDBJ whole genome shotgun (WGS) entry which is preliminary data.</text>
</comment>